<keyword evidence="3" id="KW-1185">Reference proteome</keyword>
<dbReference type="EMBL" id="UZAF01019476">
    <property type="protein sequence ID" value="VDO60547.1"/>
    <property type="molecule type" value="Genomic_DNA"/>
</dbReference>
<sequence length="85" mass="9097">MSLIPSALSRSTSSCIPFKFASTDSSCVGSSGVFGGEGRGVREVRRWARNRSKSMKGRLSCNVSRDRNGGQKRLISPTEISSSAL</sequence>
<reference evidence="2 3" key="1">
    <citation type="submission" date="2018-11" db="EMBL/GenBank/DDBJ databases">
        <authorList>
            <consortium name="Pathogen Informatics"/>
        </authorList>
    </citation>
    <scope>NUCLEOTIDE SEQUENCE [LARGE SCALE GENOMIC DNA]</scope>
    <source>
        <strain evidence="2 3">MHpl1</strain>
    </source>
</reference>
<protein>
    <submittedName>
        <fullName evidence="2">Uncharacterized protein</fullName>
    </submittedName>
</protein>
<dbReference type="Proteomes" id="UP000268014">
    <property type="component" value="Unassembled WGS sequence"/>
</dbReference>
<evidence type="ECO:0000313" key="2">
    <source>
        <dbReference type="EMBL" id="VDO60547.1"/>
    </source>
</evidence>
<gene>
    <name evidence="2" type="ORF">HPLM_LOCUS16555</name>
</gene>
<feature type="region of interest" description="Disordered" evidence="1">
    <location>
        <begin position="45"/>
        <end position="85"/>
    </location>
</feature>
<evidence type="ECO:0000256" key="1">
    <source>
        <dbReference type="SAM" id="MobiDB-lite"/>
    </source>
</evidence>
<evidence type="ECO:0000313" key="3">
    <source>
        <dbReference type="Proteomes" id="UP000268014"/>
    </source>
</evidence>
<dbReference type="AlphaFoldDB" id="A0A3P7XLM6"/>
<feature type="compositionally biased region" description="Basic residues" evidence="1">
    <location>
        <begin position="47"/>
        <end position="56"/>
    </location>
</feature>
<accession>A0A3P7XLM6</accession>
<name>A0A3P7XLM6_HAEPC</name>
<proteinExistence type="predicted"/>
<organism evidence="2 3">
    <name type="scientific">Haemonchus placei</name>
    <name type="common">Barber's pole worm</name>
    <dbReference type="NCBI Taxonomy" id="6290"/>
    <lineage>
        <taxon>Eukaryota</taxon>
        <taxon>Metazoa</taxon>
        <taxon>Ecdysozoa</taxon>
        <taxon>Nematoda</taxon>
        <taxon>Chromadorea</taxon>
        <taxon>Rhabditida</taxon>
        <taxon>Rhabditina</taxon>
        <taxon>Rhabditomorpha</taxon>
        <taxon>Strongyloidea</taxon>
        <taxon>Trichostrongylidae</taxon>
        <taxon>Haemonchus</taxon>
    </lineage>
</organism>